<accession>A0A066YZG7</accession>
<organism evidence="12 13">
    <name type="scientific">Kitasatospora cheerisanensis KCTC 2395</name>
    <dbReference type="NCBI Taxonomy" id="1348663"/>
    <lineage>
        <taxon>Bacteria</taxon>
        <taxon>Bacillati</taxon>
        <taxon>Actinomycetota</taxon>
        <taxon>Actinomycetes</taxon>
        <taxon>Kitasatosporales</taxon>
        <taxon>Streptomycetaceae</taxon>
        <taxon>Kitasatospora</taxon>
    </lineage>
</organism>
<feature type="transmembrane region" description="Helical" evidence="10">
    <location>
        <begin position="96"/>
        <end position="115"/>
    </location>
</feature>
<dbReference type="GO" id="GO:0000155">
    <property type="term" value="F:phosphorelay sensor kinase activity"/>
    <property type="evidence" value="ECO:0007669"/>
    <property type="project" value="InterPro"/>
</dbReference>
<dbReference type="Pfam" id="PF02518">
    <property type="entry name" value="HATPase_c"/>
    <property type="match status" value="1"/>
</dbReference>
<evidence type="ECO:0000256" key="7">
    <source>
        <dbReference type="ARBA" id="ARBA00022840"/>
    </source>
</evidence>
<feature type="domain" description="Histidine kinase/HSP90-like ATPase" evidence="11">
    <location>
        <begin position="345"/>
        <end position="437"/>
    </location>
</feature>
<dbReference type="InterPro" id="IPR003594">
    <property type="entry name" value="HATPase_dom"/>
</dbReference>
<evidence type="ECO:0000256" key="3">
    <source>
        <dbReference type="ARBA" id="ARBA00022553"/>
    </source>
</evidence>
<keyword evidence="10" id="KW-0472">Membrane</keyword>
<keyword evidence="3" id="KW-0597">Phosphoprotein</keyword>
<dbReference type="EC" id="2.7.13.3" evidence="2"/>
<dbReference type="InterPro" id="IPR011712">
    <property type="entry name" value="Sig_transdc_His_kin_sub3_dim/P"/>
</dbReference>
<evidence type="ECO:0000313" key="13">
    <source>
        <dbReference type="Proteomes" id="UP000027178"/>
    </source>
</evidence>
<dbReference type="eggNOG" id="COG4585">
    <property type="taxonomic scope" value="Bacteria"/>
</dbReference>
<evidence type="ECO:0000256" key="1">
    <source>
        <dbReference type="ARBA" id="ARBA00000085"/>
    </source>
</evidence>
<comment type="catalytic activity">
    <reaction evidence="1">
        <text>ATP + protein L-histidine = ADP + protein N-phospho-L-histidine.</text>
        <dbReference type="EC" id="2.7.13.3"/>
    </reaction>
</comment>
<keyword evidence="7" id="KW-0067">ATP-binding</keyword>
<dbReference type="InterPro" id="IPR036890">
    <property type="entry name" value="HATPase_C_sf"/>
</dbReference>
<dbReference type="HOGENOM" id="CLU_000445_20_1_11"/>
<keyword evidence="13" id="KW-1185">Reference proteome</keyword>
<evidence type="ECO:0000256" key="6">
    <source>
        <dbReference type="ARBA" id="ARBA00022777"/>
    </source>
</evidence>
<reference evidence="12 13" key="1">
    <citation type="submission" date="2014-05" db="EMBL/GenBank/DDBJ databases">
        <title>Draft Genome Sequence of Kitasatospora cheerisanensis KCTC 2395.</title>
        <authorList>
            <person name="Nam D.H."/>
        </authorList>
    </citation>
    <scope>NUCLEOTIDE SEQUENCE [LARGE SCALE GENOMIC DNA]</scope>
    <source>
        <strain evidence="12 13">KCTC 2395</strain>
    </source>
</reference>
<dbReference type="Proteomes" id="UP000027178">
    <property type="component" value="Unassembled WGS sequence"/>
</dbReference>
<keyword evidence="5" id="KW-0547">Nucleotide-binding</keyword>
<keyword evidence="6 12" id="KW-0418">Kinase</keyword>
<evidence type="ECO:0000256" key="9">
    <source>
        <dbReference type="SAM" id="MobiDB-lite"/>
    </source>
</evidence>
<gene>
    <name evidence="12" type="ORF">KCH_17130</name>
</gene>
<dbReference type="GO" id="GO:0016020">
    <property type="term" value="C:membrane"/>
    <property type="evidence" value="ECO:0007669"/>
    <property type="project" value="InterPro"/>
</dbReference>
<evidence type="ECO:0000259" key="11">
    <source>
        <dbReference type="SMART" id="SM00387"/>
    </source>
</evidence>
<feature type="region of interest" description="Disordered" evidence="9">
    <location>
        <begin position="416"/>
        <end position="442"/>
    </location>
</feature>
<dbReference type="GO" id="GO:0005524">
    <property type="term" value="F:ATP binding"/>
    <property type="evidence" value="ECO:0007669"/>
    <property type="project" value="UniProtKB-KW"/>
</dbReference>
<protein>
    <recommendedName>
        <fullName evidence="2">histidine kinase</fullName>
        <ecNumber evidence="2">2.7.13.3</ecNumber>
    </recommendedName>
</protein>
<keyword evidence="10" id="KW-1133">Transmembrane helix</keyword>
<dbReference type="EMBL" id="JNBY01000068">
    <property type="protein sequence ID" value="KDN86617.1"/>
    <property type="molecule type" value="Genomic_DNA"/>
</dbReference>
<feature type="transmembrane region" description="Helical" evidence="10">
    <location>
        <begin position="159"/>
        <end position="178"/>
    </location>
</feature>
<keyword evidence="4 12" id="KW-0808">Transferase</keyword>
<dbReference type="AlphaFoldDB" id="A0A066YZG7"/>
<dbReference type="PATRIC" id="fig|1348663.4.peg.1647"/>
<dbReference type="GO" id="GO:0046983">
    <property type="term" value="F:protein dimerization activity"/>
    <property type="evidence" value="ECO:0007669"/>
    <property type="project" value="InterPro"/>
</dbReference>
<evidence type="ECO:0000313" key="12">
    <source>
        <dbReference type="EMBL" id="KDN86617.1"/>
    </source>
</evidence>
<dbReference type="Pfam" id="PF07730">
    <property type="entry name" value="HisKA_3"/>
    <property type="match status" value="1"/>
</dbReference>
<evidence type="ECO:0000256" key="5">
    <source>
        <dbReference type="ARBA" id="ARBA00022741"/>
    </source>
</evidence>
<dbReference type="InterPro" id="IPR050482">
    <property type="entry name" value="Sensor_HK_TwoCompSys"/>
</dbReference>
<comment type="caution">
    <text evidence="12">The sequence shown here is derived from an EMBL/GenBank/DDBJ whole genome shotgun (WGS) entry which is preliminary data.</text>
</comment>
<sequence length="442" mass="46873">MPVGTDRTRGERMITPRRGGYFRGSARVCSARPMVQAGGAASLPGMGDARRPWVPVWVRAGKAGWPVAAAVVVTVVQLVGTSAAARHQTGRAPLDAWGYLLLVLGPALLVLRVRWPAFTVAATTAVTAAYLWAGYPYGPVFVALVVAFFSAVQRGHRRAAWLSAGGFYLLHLLVNYAVPADWLRSPGHRVAGWQELGITAWLLLVVAGAELARFRREQIAAVRAAEEEARARRSDEERLRMARELHDILAHSISLIHLQAGVALELLDARPEQARDALVTIKATSKEALGEVRQVLGTLRTPGAAAPRTPAPGLERLDELVAQAGHAGLAVTVRTEGRAPRLGAGLGLAAFRIVQEALTNVLRHSTARAAAVELAWHADRLELTVTDPGPPGGGDAGGSGTGLVGMRERAAAFGGTVDAGPDGTGGWQVRARLPLTREEDHA</sequence>
<dbReference type="Gene3D" id="1.20.5.1930">
    <property type="match status" value="1"/>
</dbReference>
<evidence type="ECO:0000256" key="2">
    <source>
        <dbReference type="ARBA" id="ARBA00012438"/>
    </source>
</evidence>
<evidence type="ECO:0000256" key="8">
    <source>
        <dbReference type="ARBA" id="ARBA00023012"/>
    </source>
</evidence>
<dbReference type="SUPFAM" id="SSF55874">
    <property type="entry name" value="ATPase domain of HSP90 chaperone/DNA topoisomerase II/histidine kinase"/>
    <property type="match status" value="1"/>
</dbReference>
<dbReference type="SMART" id="SM00387">
    <property type="entry name" value="HATPase_c"/>
    <property type="match status" value="1"/>
</dbReference>
<evidence type="ECO:0000256" key="4">
    <source>
        <dbReference type="ARBA" id="ARBA00022679"/>
    </source>
</evidence>
<dbReference type="Gene3D" id="3.30.565.10">
    <property type="entry name" value="Histidine kinase-like ATPase, C-terminal domain"/>
    <property type="match status" value="1"/>
</dbReference>
<keyword evidence="8" id="KW-0902">Two-component regulatory system</keyword>
<feature type="transmembrane region" description="Helical" evidence="10">
    <location>
        <begin position="135"/>
        <end position="152"/>
    </location>
</feature>
<proteinExistence type="predicted"/>
<dbReference type="PANTHER" id="PTHR24421:SF10">
    <property type="entry name" value="NITRATE_NITRITE SENSOR PROTEIN NARQ"/>
    <property type="match status" value="1"/>
</dbReference>
<evidence type="ECO:0000256" key="10">
    <source>
        <dbReference type="SAM" id="Phobius"/>
    </source>
</evidence>
<name>A0A066YZG7_9ACTN</name>
<dbReference type="CDD" id="cd16917">
    <property type="entry name" value="HATPase_UhpB-NarQ-NarX-like"/>
    <property type="match status" value="1"/>
</dbReference>
<dbReference type="PANTHER" id="PTHR24421">
    <property type="entry name" value="NITRATE/NITRITE SENSOR PROTEIN NARX-RELATED"/>
    <property type="match status" value="1"/>
</dbReference>
<feature type="transmembrane region" description="Helical" evidence="10">
    <location>
        <begin position="190"/>
        <end position="209"/>
    </location>
</feature>
<keyword evidence="10" id="KW-0812">Transmembrane</keyword>